<evidence type="ECO:0000313" key="3">
    <source>
        <dbReference type="Proteomes" id="UP001228905"/>
    </source>
</evidence>
<feature type="signal peptide" evidence="1">
    <location>
        <begin position="1"/>
        <end position="24"/>
    </location>
</feature>
<accession>A0ABU0IS63</accession>
<evidence type="ECO:0000256" key="1">
    <source>
        <dbReference type="SAM" id="SignalP"/>
    </source>
</evidence>
<proteinExistence type="predicted"/>
<organism evidence="2 3">
    <name type="scientific">Caulobacter ginsengisoli</name>
    <dbReference type="NCBI Taxonomy" id="400775"/>
    <lineage>
        <taxon>Bacteria</taxon>
        <taxon>Pseudomonadati</taxon>
        <taxon>Pseudomonadota</taxon>
        <taxon>Alphaproteobacteria</taxon>
        <taxon>Caulobacterales</taxon>
        <taxon>Caulobacteraceae</taxon>
        <taxon>Caulobacter</taxon>
    </lineage>
</organism>
<name>A0ABU0IS63_9CAUL</name>
<keyword evidence="3" id="KW-1185">Reference proteome</keyword>
<dbReference type="RefSeq" id="WP_307348680.1">
    <property type="nucleotide sequence ID" value="NZ_JAUSVS010000003.1"/>
</dbReference>
<dbReference type="EMBL" id="JAUSVS010000003">
    <property type="protein sequence ID" value="MDQ0464191.1"/>
    <property type="molecule type" value="Genomic_DNA"/>
</dbReference>
<sequence>MPTKLTLLASFLAPLALAGGPALAQDYPSDNPVAHQVDAIPPDAGAPPLAVTLGSDGDELAMADAEIDHRIDLRVGDGKLTGQEADTVRADLDAIRADAAQVVTENGRLTGRDRAEFSERLSDLKDEVEDLADNPDIVPS</sequence>
<gene>
    <name evidence="2" type="ORF">QO010_001972</name>
</gene>
<evidence type="ECO:0000313" key="2">
    <source>
        <dbReference type="EMBL" id="MDQ0464191.1"/>
    </source>
</evidence>
<dbReference type="Proteomes" id="UP001228905">
    <property type="component" value="Unassembled WGS sequence"/>
</dbReference>
<reference evidence="2 3" key="1">
    <citation type="submission" date="2023-07" db="EMBL/GenBank/DDBJ databases">
        <title>Genomic Encyclopedia of Type Strains, Phase IV (KMG-IV): sequencing the most valuable type-strain genomes for metagenomic binning, comparative biology and taxonomic classification.</title>
        <authorList>
            <person name="Goeker M."/>
        </authorList>
    </citation>
    <scope>NUCLEOTIDE SEQUENCE [LARGE SCALE GENOMIC DNA]</scope>
    <source>
        <strain evidence="2 3">DSM 18695</strain>
    </source>
</reference>
<keyword evidence="1" id="KW-0732">Signal</keyword>
<feature type="chain" id="PRO_5045645511" evidence="1">
    <location>
        <begin position="25"/>
        <end position="140"/>
    </location>
</feature>
<protein>
    <submittedName>
        <fullName evidence="2">Uncharacterized protein</fullName>
    </submittedName>
</protein>
<comment type="caution">
    <text evidence="2">The sequence shown here is derived from an EMBL/GenBank/DDBJ whole genome shotgun (WGS) entry which is preliminary data.</text>
</comment>